<protein>
    <submittedName>
        <fullName evidence="3">Dabb family protein</fullName>
    </submittedName>
</protein>
<gene>
    <name evidence="3" type="ORF">D1953_13890</name>
</gene>
<evidence type="ECO:0000313" key="4">
    <source>
        <dbReference type="Proteomes" id="UP000266016"/>
    </source>
</evidence>
<dbReference type="InterPro" id="IPR013097">
    <property type="entry name" value="Dabb"/>
</dbReference>
<dbReference type="InterPro" id="IPR044662">
    <property type="entry name" value="HS1/DABB1-like"/>
</dbReference>
<organism evidence="3 4">
    <name type="scientific">Peribacillus asahii</name>
    <dbReference type="NCBI Taxonomy" id="228899"/>
    <lineage>
        <taxon>Bacteria</taxon>
        <taxon>Bacillati</taxon>
        <taxon>Bacillota</taxon>
        <taxon>Bacilli</taxon>
        <taxon>Bacillales</taxon>
        <taxon>Bacillaceae</taxon>
        <taxon>Peribacillus</taxon>
    </lineage>
</organism>
<proteinExistence type="predicted"/>
<evidence type="ECO:0000313" key="3">
    <source>
        <dbReference type="EMBL" id="RID84298.1"/>
    </source>
</evidence>
<dbReference type="Proteomes" id="UP000266016">
    <property type="component" value="Unassembled WGS sequence"/>
</dbReference>
<reference evidence="3 4" key="1">
    <citation type="submission" date="2018-08" db="EMBL/GenBank/DDBJ databases">
        <title>Bacillus jemisoniae sp. nov., Bacillus chryseoplanitiae sp. nov., Bacillus resnikiae sp. nov., and Bacillus frankliniae sp. nov., isolated from Viking spacecraft and associated surfaces.</title>
        <authorList>
            <person name="Seuylemezian A."/>
            <person name="Vaishampayan P."/>
        </authorList>
    </citation>
    <scope>NUCLEOTIDE SEQUENCE [LARGE SCALE GENOMIC DNA]</scope>
    <source>
        <strain evidence="3 4">MA001</strain>
    </source>
</reference>
<accession>A0A398B661</accession>
<dbReference type="Pfam" id="PF07876">
    <property type="entry name" value="Dabb"/>
    <property type="match status" value="1"/>
</dbReference>
<dbReference type="PANTHER" id="PTHR33178:SF10">
    <property type="entry name" value="STRESS-RESPONSE A_B BARREL DOMAIN-CONTAINING PROTEIN"/>
    <property type="match status" value="1"/>
</dbReference>
<dbReference type="RefSeq" id="WP_119117799.1">
    <property type="nucleotide sequence ID" value="NZ_QWVS01000026.1"/>
</dbReference>
<sequence length="98" mass="11269">MVEHIVLIKFSQKTTSEQKEELIRKTLLLKEIIPGILDIQQGKNFSNRSQGYEVGLTVRFKDRASLENYGPHPAHQEIVSYLKEIGLEDSIIVDFDIK</sequence>
<comment type="caution">
    <text evidence="3">The sequence shown here is derived from an EMBL/GenBank/DDBJ whole genome shotgun (WGS) entry which is preliminary data.</text>
</comment>
<evidence type="ECO:0000256" key="1">
    <source>
        <dbReference type="ARBA" id="ARBA00011738"/>
    </source>
</evidence>
<name>A0A398B661_9BACI</name>
<dbReference type="Gene3D" id="3.30.70.100">
    <property type="match status" value="1"/>
</dbReference>
<dbReference type="SUPFAM" id="SSF54909">
    <property type="entry name" value="Dimeric alpha+beta barrel"/>
    <property type="match status" value="1"/>
</dbReference>
<evidence type="ECO:0000259" key="2">
    <source>
        <dbReference type="PROSITE" id="PS51502"/>
    </source>
</evidence>
<dbReference type="EMBL" id="QWVS01000026">
    <property type="protein sequence ID" value="RID84298.1"/>
    <property type="molecule type" value="Genomic_DNA"/>
</dbReference>
<comment type="subunit">
    <text evidence="1">Homodimer.</text>
</comment>
<feature type="domain" description="Stress-response A/B barrel" evidence="2">
    <location>
        <begin position="2"/>
        <end position="95"/>
    </location>
</feature>
<dbReference type="PANTHER" id="PTHR33178">
    <property type="match status" value="1"/>
</dbReference>
<keyword evidence="4" id="KW-1185">Reference proteome</keyword>
<dbReference type="AlphaFoldDB" id="A0A398B661"/>
<dbReference type="InterPro" id="IPR011008">
    <property type="entry name" value="Dimeric_a/b-barrel"/>
</dbReference>
<dbReference type="PROSITE" id="PS51502">
    <property type="entry name" value="S_R_A_B_BARREL"/>
    <property type="match status" value="1"/>
</dbReference>
<dbReference type="SMART" id="SM00886">
    <property type="entry name" value="Dabb"/>
    <property type="match status" value="1"/>
</dbReference>